<accession>A0A2I0HUI7</accession>
<name>A0A2I0HUI7_PUNGR</name>
<protein>
    <submittedName>
        <fullName evidence="1">Uncharacterized protein</fullName>
    </submittedName>
</protein>
<comment type="caution">
    <text evidence="1">The sequence shown here is derived from an EMBL/GenBank/DDBJ whole genome shotgun (WGS) entry which is preliminary data.</text>
</comment>
<dbReference type="Proteomes" id="UP000233551">
    <property type="component" value="Unassembled WGS sequence"/>
</dbReference>
<sequence length="231" mass="25947">MESTDLGEDLVEVSNLRETLPLVRYLRLVKSRRNPHVLSDPTDRSEDIFLGSLEILLLEGWMLEEIRTFDDHGSPRVQNPFDVTLAIHGCLILPPSVFESNPCRVLGNCLQAAKLPHQSRREICGGPRMAYEWDSVKIRTPKGRGSGWHPRGSPLKAPRCEDLCTPSRRETKAGRVVRRLGSIIPWVTAVRPMRVLYSSIVGASSVPWMLKTAWIGSQNATAAPRKFQSTR</sequence>
<evidence type="ECO:0000313" key="2">
    <source>
        <dbReference type="Proteomes" id="UP000233551"/>
    </source>
</evidence>
<reference evidence="1 2" key="1">
    <citation type="submission" date="2017-11" db="EMBL/GenBank/DDBJ databases">
        <title>De-novo sequencing of pomegranate (Punica granatum L.) genome.</title>
        <authorList>
            <person name="Akparov Z."/>
            <person name="Amiraslanov A."/>
            <person name="Hajiyeva S."/>
            <person name="Abbasov M."/>
            <person name="Kaur K."/>
            <person name="Hamwieh A."/>
            <person name="Solovyev V."/>
            <person name="Salamov A."/>
            <person name="Braich B."/>
            <person name="Kosarev P."/>
            <person name="Mahmoud A."/>
            <person name="Hajiyev E."/>
            <person name="Babayeva S."/>
            <person name="Izzatullayeva V."/>
            <person name="Mammadov A."/>
            <person name="Mammadov A."/>
            <person name="Sharifova S."/>
            <person name="Ojaghi J."/>
            <person name="Eynullazada K."/>
            <person name="Bayramov B."/>
            <person name="Abdulazimova A."/>
            <person name="Shahmuradov I."/>
        </authorList>
    </citation>
    <scope>NUCLEOTIDE SEQUENCE [LARGE SCALE GENOMIC DNA]</scope>
    <source>
        <strain evidence="2">cv. AG2017</strain>
        <tissue evidence="1">Leaf</tissue>
    </source>
</reference>
<gene>
    <name evidence="1" type="ORF">CRG98_044248</name>
</gene>
<proteinExistence type="predicted"/>
<dbReference type="EMBL" id="PGOL01005381">
    <property type="protein sequence ID" value="PKI35371.1"/>
    <property type="molecule type" value="Genomic_DNA"/>
</dbReference>
<keyword evidence="2" id="KW-1185">Reference proteome</keyword>
<dbReference type="AlphaFoldDB" id="A0A2I0HUI7"/>
<organism evidence="1 2">
    <name type="scientific">Punica granatum</name>
    <name type="common">Pomegranate</name>
    <dbReference type="NCBI Taxonomy" id="22663"/>
    <lineage>
        <taxon>Eukaryota</taxon>
        <taxon>Viridiplantae</taxon>
        <taxon>Streptophyta</taxon>
        <taxon>Embryophyta</taxon>
        <taxon>Tracheophyta</taxon>
        <taxon>Spermatophyta</taxon>
        <taxon>Magnoliopsida</taxon>
        <taxon>eudicotyledons</taxon>
        <taxon>Gunneridae</taxon>
        <taxon>Pentapetalae</taxon>
        <taxon>rosids</taxon>
        <taxon>malvids</taxon>
        <taxon>Myrtales</taxon>
        <taxon>Lythraceae</taxon>
        <taxon>Punica</taxon>
    </lineage>
</organism>
<evidence type="ECO:0000313" key="1">
    <source>
        <dbReference type="EMBL" id="PKI35371.1"/>
    </source>
</evidence>